<comment type="caution">
    <text evidence="4">The sequence shown here is derived from an EMBL/GenBank/DDBJ whole genome shotgun (WGS) entry which is preliminary data.</text>
</comment>
<dbReference type="AlphaFoldDB" id="A0A2C5YFS5"/>
<evidence type="ECO:0000256" key="1">
    <source>
        <dbReference type="ARBA" id="ARBA00022801"/>
    </source>
</evidence>
<dbReference type="PANTHER" id="PTHR31062">
    <property type="entry name" value="XYLOGLUCAN ENDOTRANSGLUCOSYLASE/HYDROLASE PROTEIN 8-RELATED"/>
    <property type="match status" value="1"/>
</dbReference>
<dbReference type="Proteomes" id="UP000224854">
    <property type="component" value="Unassembled WGS sequence"/>
</dbReference>
<dbReference type="EMBL" id="NJEU01001147">
    <property type="protein sequence ID" value="PHH68375.1"/>
    <property type="molecule type" value="Genomic_DNA"/>
</dbReference>
<dbReference type="Gene3D" id="2.60.120.200">
    <property type="match status" value="1"/>
</dbReference>
<dbReference type="SUPFAM" id="SSF49899">
    <property type="entry name" value="Concanavalin A-like lectins/glucanases"/>
    <property type="match status" value="1"/>
</dbReference>
<gene>
    <name evidence="4" type="ORF">CDD82_602</name>
</gene>
<dbReference type="InterPro" id="IPR013320">
    <property type="entry name" value="ConA-like_dom_sf"/>
</dbReference>
<proteinExistence type="predicted"/>
<accession>A0A2C5YFS5</accession>
<dbReference type="PROSITE" id="PS51762">
    <property type="entry name" value="GH16_2"/>
    <property type="match status" value="1"/>
</dbReference>
<dbReference type="InterPro" id="IPR044791">
    <property type="entry name" value="Beta-glucanase/XTH"/>
</dbReference>
<evidence type="ECO:0000256" key="2">
    <source>
        <dbReference type="ARBA" id="ARBA00023295"/>
    </source>
</evidence>
<protein>
    <recommendedName>
        <fullName evidence="3">GH16 domain-containing protein</fullName>
    </recommendedName>
</protein>
<dbReference type="GO" id="GO:0005975">
    <property type="term" value="P:carbohydrate metabolic process"/>
    <property type="evidence" value="ECO:0007669"/>
    <property type="project" value="InterPro"/>
</dbReference>
<dbReference type="InterPro" id="IPR000757">
    <property type="entry name" value="Beta-glucanase-like"/>
</dbReference>
<dbReference type="OrthoDB" id="4781at2759"/>
<keyword evidence="5" id="KW-1185">Reference proteome</keyword>
<dbReference type="GO" id="GO:0004553">
    <property type="term" value="F:hydrolase activity, hydrolyzing O-glycosyl compounds"/>
    <property type="evidence" value="ECO:0007669"/>
    <property type="project" value="InterPro"/>
</dbReference>
<sequence>MLTSQIDFEWLGADEGRVQTNYFGKGNTTTWDRGQMHNVANPVSAWHTYVIEWTKAKTEWFVDGRRVRELRYEEAQGGEQYPQTPMQVRMGTWAPVEAGSQAWARGPVDFSKGPFVAYVRRVTMVDYGGGEGAVEGVKEYVFKDRSGGWEGVGVVLEEMEMEMDSRVANGQESMADRTVDLQGDMRSSVAADEQESMAVEPTMGLERERSKATRAVWHEFSCGRDVCADRVDKDSIDAHKGIDLYAGTKISGHTGDGMLGRSGWCWDGGDSGLHVLTKAVMDWFKTLVASSMGEHFL</sequence>
<evidence type="ECO:0000313" key="5">
    <source>
        <dbReference type="Proteomes" id="UP000224854"/>
    </source>
</evidence>
<dbReference type="Pfam" id="PF00722">
    <property type="entry name" value="Glyco_hydro_16"/>
    <property type="match status" value="1"/>
</dbReference>
<evidence type="ECO:0000259" key="3">
    <source>
        <dbReference type="PROSITE" id="PS51762"/>
    </source>
</evidence>
<name>A0A2C5YFS5_9HYPO</name>
<evidence type="ECO:0000313" key="4">
    <source>
        <dbReference type="EMBL" id="PHH68375.1"/>
    </source>
</evidence>
<keyword evidence="2" id="KW-0326">Glycosidase</keyword>
<organism evidence="4 5">
    <name type="scientific">Ophiocordyceps australis</name>
    <dbReference type="NCBI Taxonomy" id="1399860"/>
    <lineage>
        <taxon>Eukaryota</taxon>
        <taxon>Fungi</taxon>
        <taxon>Dikarya</taxon>
        <taxon>Ascomycota</taxon>
        <taxon>Pezizomycotina</taxon>
        <taxon>Sordariomycetes</taxon>
        <taxon>Hypocreomycetidae</taxon>
        <taxon>Hypocreales</taxon>
        <taxon>Ophiocordycipitaceae</taxon>
        <taxon>Ophiocordyceps</taxon>
    </lineage>
</organism>
<reference evidence="4 5" key="1">
    <citation type="submission" date="2017-06" db="EMBL/GenBank/DDBJ databases">
        <title>Ant-infecting Ophiocordyceps genomes reveal a high diversity of potential behavioral manipulation genes and a possible major role for enterotoxins.</title>
        <authorList>
            <person name="De Bekker C."/>
            <person name="Evans H.C."/>
            <person name="Brachmann A."/>
            <person name="Hughes D.P."/>
        </authorList>
    </citation>
    <scope>NUCLEOTIDE SEQUENCE [LARGE SCALE GENOMIC DNA]</scope>
    <source>
        <strain evidence="4 5">1348a</strain>
    </source>
</reference>
<feature type="domain" description="GH16" evidence="3">
    <location>
        <begin position="1"/>
        <end position="127"/>
    </location>
</feature>
<keyword evidence="1" id="KW-0378">Hydrolase</keyword>